<dbReference type="SUPFAM" id="SSF88723">
    <property type="entry name" value="PIN domain-like"/>
    <property type="match status" value="1"/>
</dbReference>
<evidence type="ECO:0000256" key="8">
    <source>
        <dbReference type="SAM" id="MobiDB-lite"/>
    </source>
</evidence>
<dbReference type="PANTHER" id="PTHR12416">
    <property type="entry name" value="RRNA-PROCESSING PROTEIN UTP23 HOMOLOG"/>
    <property type="match status" value="1"/>
</dbReference>
<dbReference type="STRING" id="43041.A0A182JUE3"/>
<proteinExistence type="inferred from homology"/>
<organism evidence="10 11">
    <name type="scientific">Anopheles christyi</name>
    <dbReference type="NCBI Taxonomy" id="43041"/>
    <lineage>
        <taxon>Eukaryota</taxon>
        <taxon>Metazoa</taxon>
        <taxon>Ecdysozoa</taxon>
        <taxon>Arthropoda</taxon>
        <taxon>Hexapoda</taxon>
        <taxon>Insecta</taxon>
        <taxon>Pterygota</taxon>
        <taxon>Neoptera</taxon>
        <taxon>Endopterygota</taxon>
        <taxon>Diptera</taxon>
        <taxon>Nematocera</taxon>
        <taxon>Culicoidea</taxon>
        <taxon>Culicidae</taxon>
        <taxon>Anophelinae</taxon>
        <taxon>Anopheles</taxon>
    </lineage>
</organism>
<feature type="region of interest" description="Disordered" evidence="8">
    <location>
        <begin position="180"/>
        <end position="272"/>
    </location>
</feature>
<comment type="function">
    <text evidence="5">Involved in rRNA-processing and ribosome biogenesis.</text>
</comment>
<protein>
    <recommendedName>
        <fullName evidence="7">rRNA-processing protein UTP23 homolog</fullName>
    </recommendedName>
</protein>
<keyword evidence="4" id="KW-0539">Nucleus</keyword>
<evidence type="ECO:0000256" key="7">
    <source>
        <dbReference type="ARBA" id="ARBA00071400"/>
    </source>
</evidence>
<dbReference type="Proteomes" id="UP000075881">
    <property type="component" value="Unassembled WGS sequence"/>
</dbReference>
<dbReference type="Gene3D" id="3.40.50.1010">
    <property type="entry name" value="5'-nuclease"/>
    <property type="match status" value="1"/>
</dbReference>
<dbReference type="FunFam" id="3.40.50.1010:FF:000006">
    <property type="entry name" value="rRNA-processing protein UTP23 homolog"/>
    <property type="match status" value="1"/>
</dbReference>
<keyword evidence="2" id="KW-0690">Ribosome biogenesis</keyword>
<dbReference type="Pfam" id="PF04900">
    <property type="entry name" value="Fcf1"/>
    <property type="match status" value="1"/>
</dbReference>
<feature type="domain" description="UTP23 sensor motif region" evidence="9">
    <location>
        <begin position="193"/>
        <end position="212"/>
    </location>
</feature>
<evidence type="ECO:0000313" key="11">
    <source>
        <dbReference type="Proteomes" id="UP000075881"/>
    </source>
</evidence>
<feature type="compositionally biased region" description="Basic residues" evidence="8">
    <location>
        <begin position="239"/>
        <end position="251"/>
    </location>
</feature>
<evidence type="ECO:0000256" key="2">
    <source>
        <dbReference type="ARBA" id="ARBA00022517"/>
    </source>
</evidence>
<keyword evidence="3" id="KW-0698">rRNA processing</keyword>
<sequence length="272" mass="30524">MKITKHKKTRKYMSFYINNFGFREPLLILIDGSFCHAAYKVRLQIEEQLKKYFQCEVKPIVTACIITETDKLGPAFIGTSQLLKKFLVHRCGHEKRPLDGSACIKSMTKSCHYIVATQDRALQEWVRSHPGIPLFYLHNASVPTLVQPSEVHRQAAEEGQKNRVGIRELDQKTIQALKVKEGLIAPDSDDRKKRKKKGPKNPNPLSCKKSKKKKNVSDGKEGTSLEGTAPATVVEGGVVKKKSRKRIKLPKHVIEHLKASSSNGSAKCNVSN</sequence>
<dbReference type="InterPro" id="IPR006984">
    <property type="entry name" value="Fcf1/UTP23"/>
</dbReference>
<evidence type="ECO:0000256" key="6">
    <source>
        <dbReference type="ARBA" id="ARBA00038503"/>
    </source>
</evidence>
<dbReference type="GO" id="GO:0032040">
    <property type="term" value="C:small-subunit processome"/>
    <property type="evidence" value="ECO:0007669"/>
    <property type="project" value="InterPro"/>
</dbReference>
<reference evidence="10" key="2">
    <citation type="submission" date="2020-05" db="UniProtKB">
        <authorList>
            <consortium name="EnsemblMetazoa"/>
        </authorList>
    </citation>
    <scope>IDENTIFICATION</scope>
    <source>
        <strain evidence="10">ACHKN1017</strain>
    </source>
</reference>
<name>A0A182JUE3_9DIPT</name>
<reference evidence="11" key="1">
    <citation type="submission" date="2013-03" db="EMBL/GenBank/DDBJ databases">
        <title>The Genome Sequence of Anopheles christyi ACHKN1017.</title>
        <authorList>
            <consortium name="The Broad Institute Genomics Platform"/>
            <person name="Neafsey D.E."/>
            <person name="Besansky N."/>
            <person name="Walker B."/>
            <person name="Young S.K."/>
            <person name="Zeng Q."/>
            <person name="Gargeya S."/>
            <person name="Fitzgerald M."/>
            <person name="Haas B."/>
            <person name="Abouelleil A."/>
            <person name="Allen A.W."/>
            <person name="Alvarado L."/>
            <person name="Arachchi H.M."/>
            <person name="Berlin A.M."/>
            <person name="Chapman S.B."/>
            <person name="Gainer-Dewar J."/>
            <person name="Goldberg J."/>
            <person name="Griggs A."/>
            <person name="Gujja S."/>
            <person name="Hansen M."/>
            <person name="Howarth C."/>
            <person name="Imamovic A."/>
            <person name="Ireland A."/>
            <person name="Larimer J."/>
            <person name="McCowan C."/>
            <person name="Murphy C."/>
            <person name="Pearson M."/>
            <person name="Poon T.W."/>
            <person name="Priest M."/>
            <person name="Roberts A."/>
            <person name="Saif S."/>
            <person name="Shea T."/>
            <person name="Sisk P."/>
            <person name="Sykes S."/>
            <person name="Wortman J."/>
            <person name="Nusbaum C."/>
            <person name="Birren B."/>
        </authorList>
    </citation>
    <scope>NUCLEOTIDE SEQUENCE [LARGE SCALE GENOMIC DNA]</scope>
    <source>
        <strain evidence="11">ACHKN1017</strain>
    </source>
</reference>
<keyword evidence="11" id="KW-1185">Reference proteome</keyword>
<dbReference type="InterPro" id="IPR029060">
    <property type="entry name" value="PIN-like_dom_sf"/>
</dbReference>
<dbReference type="AlphaFoldDB" id="A0A182JUE3"/>
<feature type="compositionally biased region" description="Polar residues" evidence="8">
    <location>
        <begin position="259"/>
        <end position="272"/>
    </location>
</feature>
<dbReference type="EnsemblMetazoa" id="ACHR002125-RA">
    <property type="protein sequence ID" value="ACHR002125-PA"/>
    <property type="gene ID" value="ACHR002125"/>
</dbReference>
<evidence type="ECO:0000256" key="5">
    <source>
        <dbReference type="ARBA" id="ARBA00037300"/>
    </source>
</evidence>
<dbReference type="CDD" id="cd09866">
    <property type="entry name" value="PIN_Fcf1-Utp23-H"/>
    <property type="match status" value="1"/>
</dbReference>
<evidence type="ECO:0000256" key="1">
    <source>
        <dbReference type="ARBA" id="ARBA00004604"/>
    </source>
</evidence>
<comment type="similarity">
    <text evidence="6">Belongs to the UTP23/FCF1 family. UTP23 subfamily.</text>
</comment>
<accession>A0A182JUE3</accession>
<evidence type="ECO:0000313" key="10">
    <source>
        <dbReference type="EnsemblMetazoa" id="ACHR002125-PA"/>
    </source>
</evidence>
<comment type="subcellular location">
    <subcellularLocation>
        <location evidence="1">Nucleus</location>
        <location evidence="1">Nucleolus</location>
    </subcellularLocation>
</comment>
<evidence type="ECO:0000256" key="4">
    <source>
        <dbReference type="ARBA" id="ARBA00023242"/>
    </source>
</evidence>
<dbReference type="GO" id="GO:0006364">
    <property type="term" value="P:rRNA processing"/>
    <property type="evidence" value="ECO:0007669"/>
    <property type="project" value="UniProtKB-KW"/>
</dbReference>
<dbReference type="InterPro" id="IPR057776">
    <property type="entry name" value="UTP23_sensor"/>
</dbReference>
<evidence type="ECO:0000259" key="9">
    <source>
        <dbReference type="Pfam" id="PF24779"/>
    </source>
</evidence>
<evidence type="ECO:0000256" key="3">
    <source>
        <dbReference type="ARBA" id="ARBA00022552"/>
    </source>
</evidence>
<dbReference type="Pfam" id="PF24779">
    <property type="entry name" value="UTP23_sensor"/>
    <property type="match status" value="1"/>
</dbReference>
<dbReference type="VEuPathDB" id="VectorBase:ACHR002125"/>